<dbReference type="AlphaFoldDB" id="A0A0N5BQE9"/>
<sequence length="286" mass="33620">MNSNYFYQRFYRIINNHRQSYSSKDLSSTLGTPKFYESHCNYIIYEINNFVLRKMVCERNPNPVDEINQYLGDLYALTPRCDGITIDKPFPVQETRVELSAKELLQRRGGPMYYTINEEIKILEFGVEDFKIWFKNEIIVLLDLIELYKKNNIVYSVPKSIYSIHRCPVIATNQSKTDLDNELYSCYKRIVCLYSVITTDVVQNKNKKKGLFKELNFIKIFIEVLTYQMDAENVRIDNFISDLIKHYPRTSFGSESSKRLRDVVMMPEEYFAGLGDNVANCLINLL</sequence>
<evidence type="ECO:0000313" key="2">
    <source>
        <dbReference type="WBParaSite" id="SPAL_0000811400.1"/>
    </source>
</evidence>
<organism evidence="1 2">
    <name type="scientific">Strongyloides papillosus</name>
    <name type="common">Intestinal threadworm</name>
    <dbReference type="NCBI Taxonomy" id="174720"/>
    <lineage>
        <taxon>Eukaryota</taxon>
        <taxon>Metazoa</taxon>
        <taxon>Ecdysozoa</taxon>
        <taxon>Nematoda</taxon>
        <taxon>Chromadorea</taxon>
        <taxon>Rhabditida</taxon>
        <taxon>Tylenchina</taxon>
        <taxon>Panagrolaimomorpha</taxon>
        <taxon>Strongyloidoidea</taxon>
        <taxon>Strongyloididae</taxon>
        <taxon>Strongyloides</taxon>
    </lineage>
</organism>
<protein>
    <submittedName>
        <fullName evidence="2">VP1054</fullName>
    </submittedName>
</protein>
<dbReference type="Proteomes" id="UP000046392">
    <property type="component" value="Unplaced"/>
</dbReference>
<accession>A0A0N5BQE9</accession>
<name>A0A0N5BQE9_STREA</name>
<proteinExistence type="predicted"/>
<keyword evidence="1" id="KW-1185">Reference proteome</keyword>
<reference evidence="2" key="1">
    <citation type="submission" date="2017-02" db="UniProtKB">
        <authorList>
            <consortium name="WormBaseParasite"/>
        </authorList>
    </citation>
    <scope>IDENTIFICATION</scope>
</reference>
<evidence type="ECO:0000313" key="1">
    <source>
        <dbReference type="Proteomes" id="UP000046392"/>
    </source>
</evidence>
<dbReference type="WBParaSite" id="SPAL_0000811400.1">
    <property type="protein sequence ID" value="SPAL_0000811400.1"/>
    <property type="gene ID" value="SPAL_0000811400"/>
</dbReference>